<protein>
    <submittedName>
        <fullName evidence="7">Energy transducer TonB</fullName>
    </submittedName>
</protein>
<organism evidence="7 8">
    <name type="scientific">Alloalcanivorax xenomutans</name>
    <dbReference type="NCBI Taxonomy" id="1094342"/>
    <lineage>
        <taxon>Bacteria</taxon>
        <taxon>Pseudomonadati</taxon>
        <taxon>Pseudomonadota</taxon>
        <taxon>Gammaproteobacteria</taxon>
        <taxon>Oceanospirillales</taxon>
        <taxon>Alcanivoracaceae</taxon>
        <taxon>Alloalcanivorax</taxon>
    </lineage>
</organism>
<name>A0A9Q3W251_9GAMM</name>
<feature type="compositionally biased region" description="Pro residues" evidence="5">
    <location>
        <begin position="73"/>
        <end position="88"/>
    </location>
</feature>
<dbReference type="InterPro" id="IPR006260">
    <property type="entry name" value="TonB/TolA_C"/>
</dbReference>
<dbReference type="GeneID" id="94685667"/>
<feature type="region of interest" description="Disordered" evidence="5">
    <location>
        <begin position="38"/>
        <end position="93"/>
    </location>
</feature>
<dbReference type="KEGG" id="axe:P40_04405"/>
<feature type="transmembrane region" description="Helical" evidence="6">
    <location>
        <begin position="6"/>
        <end position="24"/>
    </location>
</feature>
<dbReference type="NCBIfam" id="TIGR01352">
    <property type="entry name" value="tonB_Cterm"/>
    <property type="match status" value="1"/>
</dbReference>
<dbReference type="RefSeq" id="WP_022994183.1">
    <property type="nucleotide sequence ID" value="NZ_CBDDTQ010000001.1"/>
</dbReference>
<dbReference type="AlphaFoldDB" id="A0A9Q3W251"/>
<dbReference type="Proteomes" id="UP001107961">
    <property type="component" value="Unassembled WGS sequence"/>
</dbReference>
<dbReference type="GO" id="GO:0016020">
    <property type="term" value="C:membrane"/>
    <property type="evidence" value="ECO:0007669"/>
    <property type="project" value="UniProtKB-SubCell"/>
</dbReference>
<keyword evidence="4 6" id="KW-0472">Membrane</keyword>
<dbReference type="Pfam" id="PF13103">
    <property type="entry name" value="TonB_2"/>
    <property type="match status" value="1"/>
</dbReference>
<reference evidence="7" key="1">
    <citation type="submission" date="2022-01" db="EMBL/GenBank/DDBJ databases">
        <authorList>
            <person name="Karlyshev A.V."/>
            <person name="Jaspars M."/>
        </authorList>
    </citation>
    <scope>NUCLEOTIDE SEQUENCE</scope>
    <source>
        <strain evidence="7">AGSA3-2</strain>
    </source>
</reference>
<evidence type="ECO:0000256" key="3">
    <source>
        <dbReference type="ARBA" id="ARBA00022989"/>
    </source>
</evidence>
<evidence type="ECO:0000256" key="1">
    <source>
        <dbReference type="ARBA" id="ARBA00004167"/>
    </source>
</evidence>
<keyword evidence="2 6" id="KW-0812">Transmembrane</keyword>
<evidence type="ECO:0000313" key="7">
    <source>
        <dbReference type="EMBL" id="MCE7507139.1"/>
    </source>
</evidence>
<evidence type="ECO:0000256" key="6">
    <source>
        <dbReference type="SAM" id="Phobius"/>
    </source>
</evidence>
<comment type="subcellular location">
    <subcellularLocation>
        <location evidence="1">Membrane</location>
        <topology evidence="1">Single-pass membrane protein</topology>
    </subcellularLocation>
</comment>
<proteinExistence type="predicted"/>
<dbReference type="EMBL" id="JAJVKT010000001">
    <property type="protein sequence ID" value="MCE7507139.1"/>
    <property type="molecule type" value="Genomic_DNA"/>
</dbReference>
<accession>A0A9Q3W251</accession>
<sequence length="219" mass="23787">MTYVRLAVGAVVLIVLGWLIWQWANDMSGVRRQVPQEPMLVPLPPPPPEPEPEEMKEPEPEPEPEEIVEPEPEPTPVEEPTPEEPPSPSDDLSEAMQIDGEAQAGTDAFNIGAGSGGGMAGSGTGRVGNATYGQYLSYAFQRALREEPSIRHLSYRIQINLWLNEAGQITRVQLLKSSGDPDTDDKVIAAVRAIPALDQKPPKSMTLPVKVALQGRRPG</sequence>
<keyword evidence="8" id="KW-1185">Reference proteome</keyword>
<dbReference type="SUPFAM" id="SSF74653">
    <property type="entry name" value="TolA/TonB C-terminal domain"/>
    <property type="match status" value="1"/>
</dbReference>
<evidence type="ECO:0000256" key="2">
    <source>
        <dbReference type="ARBA" id="ARBA00022692"/>
    </source>
</evidence>
<evidence type="ECO:0000313" key="8">
    <source>
        <dbReference type="Proteomes" id="UP001107961"/>
    </source>
</evidence>
<comment type="caution">
    <text evidence="7">The sequence shown here is derived from an EMBL/GenBank/DDBJ whole genome shotgun (WGS) entry which is preliminary data.</text>
</comment>
<dbReference type="Gene3D" id="3.30.1150.10">
    <property type="match status" value="1"/>
</dbReference>
<keyword evidence="3 6" id="KW-1133">Transmembrane helix</keyword>
<feature type="compositionally biased region" description="Acidic residues" evidence="5">
    <location>
        <begin position="60"/>
        <end position="72"/>
    </location>
</feature>
<evidence type="ECO:0000256" key="5">
    <source>
        <dbReference type="SAM" id="MobiDB-lite"/>
    </source>
</evidence>
<evidence type="ECO:0000256" key="4">
    <source>
        <dbReference type="ARBA" id="ARBA00023136"/>
    </source>
</evidence>
<gene>
    <name evidence="7" type="ORF">LZG35_00715</name>
</gene>